<reference evidence="1 2" key="1">
    <citation type="submission" date="2023-07" db="EMBL/GenBank/DDBJ databases">
        <title>Sequencing the genomes of 1000 actinobacteria strains.</title>
        <authorList>
            <person name="Klenk H.-P."/>
        </authorList>
    </citation>
    <scope>NUCLEOTIDE SEQUENCE [LARGE SCALE GENOMIC DNA]</scope>
    <source>
        <strain evidence="1 2">DSM 44710</strain>
    </source>
</reference>
<name>A0ABT9MP31_9ACTN</name>
<sequence>MTTTVVFARGTGHVLAALDAAGAGPLALADLIGTTLSVRPAADLPGGGAAPPEPVPVPDRLLDAVPVLPDPNILTDPHGYAVHGGTARKITLEWGPAPVESDGGDVVLTLPTPVAPDAAALIIVVREGTAPIEFEEKAAGGKVTVHPPVSPGSYTMLSLVEGLPIRADVVEIR</sequence>
<evidence type="ECO:0000313" key="1">
    <source>
        <dbReference type="EMBL" id="MDP9793181.1"/>
    </source>
</evidence>
<keyword evidence="2" id="KW-1185">Reference proteome</keyword>
<dbReference type="EMBL" id="JAUSRA010000001">
    <property type="protein sequence ID" value="MDP9793181.1"/>
    <property type="molecule type" value="Genomic_DNA"/>
</dbReference>
<comment type="caution">
    <text evidence="1">The sequence shown here is derived from an EMBL/GenBank/DDBJ whole genome shotgun (WGS) entry which is preliminary data.</text>
</comment>
<evidence type="ECO:0000313" key="2">
    <source>
        <dbReference type="Proteomes" id="UP001240984"/>
    </source>
</evidence>
<proteinExistence type="predicted"/>
<organism evidence="1 2">
    <name type="scientific">Catenuloplanes nepalensis</name>
    <dbReference type="NCBI Taxonomy" id="587533"/>
    <lineage>
        <taxon>Bacteria</taxon>
        <taxon>Bacillati</taxon>
        <taxon>Actinomycetota</taxon>
        <taxon>Actinomycetes</taxon>
        <taxon>Micromonosporales</taxon>
        <taxon>Micromonosporaceae</taxon>
        <taxon>Catenuloplanes</taxon>
    </lineage>
</organism>
<dbReference type="RefSeq" id="WP_306828190.1">
    <property type="nucleotide sequence ID" value="NZ_JAUSRA010000001.1"/>
</dbReference>
<dbReference type="Proteomes" id="UP001240984">
    <property type="component" value="Unassembled WGS sequence"/>
</dbReference>
<gene>
    <name evidence="1" type="ORF">J2S43_001693</name>
</gene>
<accession>A0ABT9MP31</accession>
<protein>
    <submittedName>
        <fullName evidence="1">Uncharacterized protein</fullName>
    </submittedName>
</protein>